<dbReference type="GO" id="GO:0005524">
    <property type="term" value="F:ATP binding"/>
    <property type="evidence" value="ECO:0007669"/>
    <property type="project" value="UniProtKB-UniRule"/>
</dbReference>
<dbReference type="PROSITE" id="PS50862">
    <property type="entry name" value="AA_TRNA_LIGASE_II"/>
    <property type="match status" value="1"/>
</dbReference>
<dbReference type="InterPro" id="IPR036621">
    <property type="entry name" value="Anticodon-bd_dom_sf"/>
</dbReference>
<dbReference type="EC" id="6.1.1.3" evidence="13"/>
<evidence type="ECO:0000256" key="12">
    <source>
        <dbReference type="ARBA" id="ARBA00049515"/>
    </source>
</evidence>
<feature type="binding site" evidence="13">
    <location>
        <position position="421"/>
    </location>
    <ligand>
        <name>Zn(2+)</name>
        <dbReference type="ChEBI" id="CHEBI:29105"/>
        <note>catalytic</note>
    </ligand>
</feature>
<dbReference type="InterPro" id="IPR033728">
    <property type="entry name" value="ThrRS_core"/>
</dbReference>
<dbReference type="InterPro" id="IPR018163">
    <property type="entry name" value="Thr/Ala-tRNA-synth_IIc_edit"/>
</dbReference>
<dbReference type="CDD" id="cd01667">
    <property type="entry name" value="TGS_ThrRS"/>
    <property type="match status" value="1"/>
</dbReference>
<evidence type="ECO:0000256" key="13">
    <source>
        <dbReference type="HAMAP-Rule" id="MF_00184"/>
    </source>
</evidence>
<keyword evidence="3 13" id="KW-0820">tRNA-binding</keyword>
<dbReference type="NCBIfam" id="TIGR00418">
    <property type="entry name" value="thrS"/>
    <property type="match status" value="1"/>
</dbReference>
<dbReference type="GO" id="GO:0000049">
    <property type="term" value="F:tRNA binding"/>
    <property type="evidence" value="ECO:0007669"/>
    <property type="project" value="UniProtKB-KW"/>
</dbReference>
<dbReference type="GO" id="GO:0046872">
    <property type="term" value="F:metal ion binding"/>
    <property type="evidence" value="ECO:0007669"/>
    <property type="project" value="UniProtKB-KW"/>
</dbReference>
<keyword evidence="6 13" id="KW-0547">Nucleotide-binding</keyword>
<dbReference type="InterPro" id="IPR045864">
    <property type="entry name" value="aa-tRNA-synth_II/BPL/LPL"/>
</dbReference>
<accession>E8R174</accession>
<dbReference type="GO" id="GO:0016787">
    <property type="term" value="F:hydrolase activity"/>
    <property type="evidence" value="ECO:0007669"/>
    <property type="project" value="UniProtKB-KW"/>
</dbReference>
<dbReference type="InterPro" id="IPR004095">
    <property type="entry name" value="TGS"/>
</dbReference>
<comment type="cofactor">
    <cofactor evidence="13">
        <name>Zn(2+)</name>
        <dbReference type="ChEBI" id="CHEBI:29105"/>
    </cofactor>
    <text evidence="13">Binds 1 zinc ion per subunit.</text>
</comment>
<evidence type="ECO:0000256" key="9">
    <source>
        <dbReference type="ARBA" id="ARBA00022884"/>
    </source>
</evidence>
<dbReference type="Gene3D" id="3.40.50.800">
    <property type="entry name" value="Anticodon-binding domain"/>
    <property type="match status" value="1"/>
</dbReference>
<evidence type="ECO:0000259" key="14">
    <source>
        <dbReference type="PROSITE" id="PS50862"/>
    </source>
</evidence>
<dbReference type="FunFam" id="3.30.980.10:FF:000005">
    <property type="entry name" value="Threonyl-tRNA synthetase, mitochondrial"/>
    <property type="match status" value="1"/>
</dbReference>
<evidence type="ECO:0000256" key="8">
    <source>
        <dbReference type="ARBA" id="ARBA00022840"/>
    </source>
</evidence>
<dbReference type="InterPro" id="IPR012675">
    <property type="entry name" value="Beta-grasp_dom_sf"/>
</dbReference>
<dbReference type="CDD" id="cd00860">
    <property type="entry name" value="ThrRS_anticodon"/>
    <property type="match status" value="1"/>
</dbReference>
<dbReference type="SUPFAM" id="SSF55681">
    <property type="entry name" value="Class II aaRS and biotin synthetases"/>
    <property type="match status" value="1"/>
</dbReference>
<dbReference type="FunFam" id="3.30.930.10:FF:000002">
    <property type="entry name" value="Threonine--tRNA ligase"/>
    <property type="match status" value="1"/>
</dbReference>
<proteinExistence type="inferred from homology"/>
<reference evidence="16 17" key="1">
    <citation type="journal article" date="2011" name="Stand. Genomic Sci.">
        <title>Complete genome sequence of Isosphaera pallida type strain (IS1B).</title>
        <authorList>
            <consortium name="US DOE Joint Genome Institute (JGI-PGF)"/>
            <person name="Goker M."/>
            <person name="Cleland D."/>
            <person name="Saunders E."/>
            <person name="Lapidus A."/>
            <person name="Nolan M."/>
            <person name="Lucas S."/>
            <person name="Hammon N."/>
            <person name="Deshpande S."/>
            <person name="Cheng J.F."/>
            <person name="Tapia R."/>
            <person name="Han C."/>
            <person name="Goodwin L."/>
            <person name="Pitluck S."/>
            <person name="Liolios K."/>
            <person name="Pagani I."/>
            <person name="Ivanova N."/>
            <person name="Mavromatis K."/>
            <person name="Pati A."/>
            <person name="Chen A."/>
            <person name="Palaniappan K."/>
            <person name="Land M."/>
            <person name="Hauser L."/>
            <person name="Chang Y.J."/>
            <person name="Jeffries C.D."/>
            <person name="Detter J.C."/>
            <person name="Beck B."/>
            <person name="Woyke T."/>
            <person name="Bristow J."/>
            <person name="Eisen J.A."/>
            <person name="Markowitz V."/>
            <person name="Hugenholtz P."/>
            <person name="Kyrpides N.C."/>
            <person name="Klenk H.P."/>
        </authorList>
    </citation>
    <scope>NUCLEOTIDE SEQUENCE [LARGE SCALE GENOMIC DNA]</scope>
    <source>
        <strain evidence="17">ATCC 43644 / DSM 9630 / IS1B</strain>
    </source>
</reference>
<dbReference type="GO" id="GO:0005737">
    <property type="term" value="C:cytoplasm"/>
    <property type="evidence" value="ECO:0007669"/>
    <property type="project" value="UniProtKB-SubCell"/>
</dbReference>
<dbReference type="FunFam" id="3.40.50.800:FF:000001">
    <property type="entry name" value="Threonine--tRNA ligase"/>
    <property type="match status" value="1"/>
</dbReference>
<evidence type="ECO:0000313" key="17">
    <source>
        <dbReference type="Proteomes" id="UP000008631"/>
    </source>
</evidence>
<evidence type="ECO:0000256" key="3">
    <source>
        <dbReference type="ARBA" id="ARBA00022555"/>
    </source>
</evidence>
<evidence type="ECO:0000256" key="7">
    <source>
        <dbReference type="ARBA" id="ARBA00022833"/>
    </source>
</evidence>
<dbReference type="EMBL" id="CP002353">
    <property type="protein sequence ID" value="ADV61280.1"/>
    <property type="molecule type" value="Genomic_DNA"/>
</dbReference>
<evidence type="ECO:0000256" key="2">
    <source>
        <dbReference type="ARBA" id="ARBA00022490"/>
    </source>
</evidence>
<dbReference type="SUPFAM" id="SSF55186">
    <property type="entry name" value="ThrRS/AlaRS common domain"/>
    <property type="match status" value="1"/>
</dbReference>
<dbReference type="Gene3D" id="3.10.20.30">
    <property type="match status" value="1"/>
</dbReference>
<dbReference type="eggNOG" id="COG0441">
    <property type="taxonomic scope" value="Bacteria"/>
</dbReference>
<gene>
    <name evidence="13" type="primary">thrS</name>
    <name evidence="16" type="ordered locus">Isop_0689</name>
</gene>
<feature type="binding site" evidence="13">
    <location>
        <position position="472"/>
    </location>
    <ligand>
        <name>Zn(2+)</name>
        <dbReference type="ChEBI" id="CHEBI:29105"/>
        <note>catalytic</note>
    </ligand>
</feature>
<comment type="caution">
    <text evidence="13">Lacks conserved residue(s) required for the propagation of feature annotation.</text>
</comment>
<comment type="catalytic activity">
    <reaction evidence="12 13">
        <text>tRNA(Thr) + L-threonine + ATP = L-threonyl-tRNA(Thr) + AMP + diphosphate + H(+)</text>
        <dbReference type="Rhea" id="RHEA:24624"/>
        <dbReference type="Rhea" id="RHEA-COMP:9670"/>
        <dbReference type="Rhea" id="RHEA-COMP:9704"/>
        <dbReference type="ChEBI" id="CHEBI:15378"/>
        <dbReference type="ChEBI" id="CHEBI:30616"/>
        <dbReference type="ChEBI" id="CHEBI:33019"/>
        <dbReference type="ChEBI" id="CHEBI:57926"/>
        <dbReference type="ChEBI" id="CHEBI:78442"/>
        <dbReference type="ChEBI" id="CHEBI:78534"/>
        <dbReference type="ChEBI" id="CHEBI:456215"/>
        <dbReference type="EC" id="6.1.1.3"/>
    </reaction>
</comment>
<evidence type="ECO:0000259" key="15">
    <source>
        <dbReference type="PROSITE" id="PS51880"/>
    </source>
</evidence>
<dbReference type="STRING" id="575540.Isop_0689"/>
<dbReference type="SMART" id="SM00863">
    <property type="entry name" value="tRNA_SAD"/>
    <property type="match status" value="1"/>
</dbReference>
<dbReference type="AlphaFoldDB" id="E8R174"/>
<dbReference type="PANTHER" id="PTHR11451:SF44">
    <property type="entry name" value="THREONINE--TRNA LIGASE, CHLOROPLASTIC_MITOCHONDRIAL 2"/>
    <property type="match status" value="1"/>
</dbReference>
<evidence type="ECO:0000256" key="10">
    <source>
        <dbReference type="ARBA" id="ARBA00022917"/>
    </source>
</evidence>
<dbReference type="eggNOG" id="COG0013">
    <property type="taxonomic scope" value="Bacteria"/>
</dbReference>
<dbReference type="InterPro" id="IPR012676">
    <property type="entry name" value="TGS-like"/>
</dbReference>
<dbReference type="PRINTS" id="PR01047">
    <property type="entry name" value="TRNASYNTHTHR"/>
</dbReference>
<dbReference type="InterPro" id="IPR002314">
    <property type="entry name" value="aa-tRNA-synt_IIb"/>
</dbReference>
<keyword evidence="11 13" id="KW-0030">Aminoacyl-tRNA synthetase</keyword>
<comment type="similarity">
    <text evidence="1 13">Belongs to the class-II aminoacyl-tRNA synthetase family.</text>
</comment>
<feature type="binding site" evidence="13">
    <location>
        <position position="602"/>
    </location>
    <ligand>
        <name>Zn(2+)</name>
        <dbReference type="ChEBI" id="CHEBI:29105"/>
        <note>catalytic</note>
    </ligand>
</feature>
<dbReference type="SUPFAM" id="SSF81271">
    <property type="entry name" value="TGS-like"/>
    <property type="match status" value="1"/>
</dbReference>
<comment type="subunit">
    <text evidence="13">Homodimer.</text>
</comment>
<evidence type="ECO:0000256" key="11">
    <source>
        <dbReference type="ARBA" id="ARBA00023146"/>
    </source>
</evidence>
<keyword evidence="17" id="KW-1185">Reference proteome</keyword>
<dbReference type="Gene3D" id="3.30.980.10">
    <property type="entry name" value="Threonyl-trna Synthetase, Chain A, domain 2"/>
    <property type="match status" value="1"/>
</dbReference>
<keyword evidence="4 13" id="KW-0436">Ligase</keyword>
<evidence type="ECO:0000256" key="1">
    <source>
        <dbReference type="ARBA" id="ARBA00008226"/>
    </source>
</evidence>
<dbReference type="Pfam" id="PF03129">
    <property type="entry name" value="HGTP_anticodon"/>
    <property type="match status" value="1"/>
</dbReference>
<dbReference type="FunCoup" id="E8R174">
    <property type="interactions" value="539"/>
</dbReference>
<dbReference type="PROSITE" id="PS51880">
    <property type="entry name" value="TGS"/>
    <property type="match status" value="1"/>
</dbReference>
<keyword evidence="16" id="KW-0378">Hydrolase</keyword>
<dbReference type="Proteomes" id="UP000008631">
    <property type="component" value="Chromosome"/>
</dbReference>
<dbReference type="InterPro" id="IPR047246">
    <property type="entry name" value="ThrRS_anticodon"/>
</dbReference>
<dbReference type="Pfam" id="PF02824">
    <property type="entry name" value="TGS"/>
    <property type="match status" value="1"/>
</dbReference>
<evidence type="ECO:0000256" key="5">
    <source>
        <dbReference type="ARBA" id="ARBA00022723"/>
    </source>
</evidence>
<dbReference type="GO" id="GO:0004829">
    <property type="term" value="F:threonine-tRNA ligase activity"/>
    <property type="evidence" value="ECO:0007669"/>
    <property type="project" value="UniProtKB-UniRule"/>
</dbReference>
<evidence type="ECO:0000256" key="6">
    <source>
        <dbReference type="ARBA" id="ARBA00022741"/>
    </source>
</evidence>
<dbReference type="GO" id="GO:0006435">
    <property type="term" value="P:threonyl-tRNA aminoacylation"/>
    <property type="evidence" value="ECO:0007669"/>
    <property type="project" value="UniProtKB-UniRule"/>
</dbReference>
<dbReference type="PANTHER" id="PTHR11451">
    <property type="entry name" value="THREONINE-TRNA LIGASE"/>
    <property type="match status" value="1"/>
</dbReference>
<keyword evidence="10 13" id="KW-0648">Protein biosynthesis</keyword>
<name>E8R174_ISOPI</name>
<dbReference type="CDD" id="cd00771">
    <property type="entry name" value="ThrRS_core"/>
    <property type="match status" value="1"/>
</dbReference>
<keyword evidence="8 13" id="KW-0067">ATP-binding</keyword>
<keyword evidence="9 13" id="KW-0694">RNA-binding</keyword>
<dbReference type="InterPro" id="IPR002320">
    <property type="entry name" value="Thr-tRNA-ligase_IIa"/>
</dbReference>
<evidence type="ECO:0000313" key="16">
    <source>
        <dbReference type="EMBL" id="ADV61280.1"/>
    </source>
</evidence>
<dbReference type="HOGENOM" id="CLU_008554_0_1_0"/>
<dbReference type="SUPFAM" id="SSF52954">
    <property type="entry name" value="Class II aaRS ABD-related"/>
    <property type="match status" value="1"/>
</dbReference>
<dbReference type="InterPro" id="IPR012947">
    <property type="entry name" value="tRNA_SAD"/>
</dbReference>
<dbReference type="InParanoid" id="E8R174"/>
<keyword evidence="5 13" id="KW-0479">Metal-binding</keyword>
<dbReference type="Pfam" id="PF07973">
    <property type="entry name" value="tRNA_SAD"/>
    <property type="match status" value="1"/>
</dbReference>
<feature type="domain" description="TGS" evidence="15">
    <location>
        <begin position="1"/>
        <end position="61"/>
    </location>
</feature>
<organism evidence="16 17">
    <name type="scientific">Isosphaera pallida (strain ATCC 43644 / DSM 9630 / IS1B)</name>
    <dbReference type="NCBI Taxonomy" id="575540"/>
    <lineage>
        <taxon>Bacteria</taxon>
        <taxon>Pseudomonadati</taxon>
        <taxon>Planctomycetota</taxon>
        <taxon>Planctomycetia</taxon>
        <taxon>Isosphaerales</taxon>
        <taxon>Isosphaeraceae</taxon>
        <taxon>Isosphaera</taxon>
    </lineage>
</organism>
<evidence type="ECO:0000256" key="4">
    <source>
        <dbReference type="ARBA" id="ARBA00022598"/>
    </source>
</evidence>
<dbReference type="KEGG" id="ipa:Isop_0689"/>
<dbReference type="Pfam" id="PF00587">
    <property type="entry name" value="tRNA-synt_2b"/>
    <property type="match status" value="1"/>
</dbReference>
<dbReference type="Gene3D" id="3.30.930.10">
    <property type="entry name" value="Bira Bifunctional Protein, Domain 2"/>
    <property type="match status" value="1"/>
</dbReference>
<keyword evidence="7 13" id="KW-0862">Zinc</keyword>
<dbReference type="OrthoDB" id="9802304at2"/>
<sequence>MIQVKLPDGSVREAPEGTTARDIAAGIGKRLAEAAVAAVADGHIIDLDRPLDAIRESTLTSSNGTVAPKTDQPIDLRILTPKDREALDVLRHSTAHVMARAIMRLFPEVRLAFGPTTAQGFYYDVHIPGRSLSEEDFPAIEAEMSRIVQAGEPFERFTLPVAQAIEFLEGIKQDFKIEHITQELHTHGVLSFYRQGEFVDLCRGPHIPHAGKVGAFKLTSIAGAYWKGRADGPMLQRVYGTAFFNRQDLDTHLARIEEAKKRDHRRIGKDLHLFTISPLAGSGLVLWMPKGAMVRTILQQFLQDELLKRGYQPVYTPHIGRVELYKTSGHYPYYSDSQFPTLKLLSDPAKRLVEAIESGEAMDDATACRLLSEAGIPPVSVTPGSGSGGARSFTEMSPGERAAYVREHGVAEEYLLKPMNCPHHIEIYKAQQRSYRDLPVRLAEFGTVYRYEQSGELSGLTRVRGFTQDDAHLFCTPEQVRSEFAETMRLTQFVLESLGLSDYRVRLSRSDPDDPKFQGADASIWLKAEADIRAVLEDLGLPYDEGIGEAAFYGPKADFLVRDCLGRQWQLGTVQLDYVLPERFGLEYIGPDNAPHRPVMIHRAPFGSMERFMGILIEHFAGAFPLWLAPEQVRVLPISDKFNEYGRTVLHTLRQAGLRAELDQRPEKIGAKIRDAQLEKIPVMLVVGAKEAETGTVSYRDRVDGDRGVVSLADAVASLRREVETRAIRGVAPATLRSVEEETDHQSERFAY</sequence>
<feature type="domain" description="Aminoacyl-transfer RNA synthetases class-II family profile" evidence="14">
    <location>
        <begin position="250"/>
        <end position="625"/>
    </location>
</feature>
<protein>
    <recommendedName>
        <fullName evidence="13">Threonine--tRNA ligase</fullName>
        <ecNumber evidence="13">6.1.1.3</ecNumber>
    </recommendedName>
    <alternativeName>
        <fullName evidence="13">Threonyl-tRNA synthetase</fullName>
        <shortName evidence="13">ThrRS</shortName>
    </alternativeName>
</protein>
<dbReference type="InterPro" id="IPR006195">
    <property type="entry name" value="aa-tRNA-synth_II"/>
</dbReference>
<keyword evidence="2 13" id="KW-0963">Cytoplasm</keyword>
<comment type="subcellular location">
    <subcellularLocation>
        <location evidence="13">Cytoplasm</location>
    </subcellularLocation>
</comment>
<dbReference type="Gene3D" id="3.30.54.20">
    <property type="match status" value="1"/>
</dbReference>
<dbReference type="InterPro" id="IPR004154">
    <property type="entry name" value="Anticodon-bd"/>
</dbReference>
<dbReference type="HAMAP" id="MF_00184">
    <property type="entry name" value="Thr_tRNA_synth"/>
    <property type="match status" value="1"/>
</dbReference>